<organism evidence="4">
    <name type="scientific">hydrocarbon metagenome</name>
    <dbReference type="NCBI Taxonomy" id="938273"/>
    <lineage>
        <taxon>unclassified sequences</taxon>
        <taxon>metagenomes</taxon>
        <taxon>ecological metagenomes</taxon>
    </lineage>
</organism>
<dbReference type="Gene3D" id="6.10.250.290">
    <property type="match status" value="1"/>
</dbReference>
<protein>
    <submittedName>
        <fullName evidence="4">Lsu ribosomal protein l10p (P0)</fullName>
    </submittedName>
</protein>
<evidence type="ECO:0000313" key="4">
    <source>
        <dbReference type="EMBL" id="KUG24959.1"/>
    </source>
</evidence>
<accession>A0A0W8FVN1</accession>
<dbReference type="InterPro" id="IPR043141">
    <property type="entry name" value="Ribosomal_uL10-like_sf"/>
</dbReference>
<gene>
    <name evidence="4" type="ORF">ASZ90_005217</name>
</gene>
<dbReference type="InterPro" id="IPR001790">
    <property type="entry name" value="Ribosomal_uL10"/>
</dbReference>
<dbReference type="Pfam" id="PF00466">
    <property type="entry name" value="Ribosomal_L10"/>
    <property type="match status" value="1"/>
</dbReference>
<dbReference type="InterPro" id="IPR047865">
    <property type="entry name" value="Ribosomal_uL10_bac_type"/>
</dbReference>
<name>A0A0W8FVN1_9ZZZZ</name>
<dbReference type="CDD" id="cd05797">
    <property type="entry name" value="Ribosomal_L10"/>
    <property type="match status" value="1"/>
</dbReference>
<evidence type="ECO:0000256" key="1">
    <source>
        <dbReference type="ARBA" id="ARBA00008889"/>
    </source>
</evidence>
<sequence length="173" mass="19140">MNKQEKVESVAEIKSFVDSASALFLVDYHGIKVADVNQLRRDFRKEGTTYKVFKNTLLKRALQENGGYDDLLDKLTGMTGIAFAGENFVAPAKIIKKYFDDKKNLRFKGCYIDSTFYGEDQLNVLASMPTKDEIMASIIGSIQNPATGIVGAINAVIRDIVSCVDQISKKEAA</sequence>
<dbReference type="EMBL" id="LNQE01000791">
    <property type="protein sequence ID" value="KUG24959.1"/>
    <property type="molecule type" value="Genomic_DNA"/>
</dbReference>
<evidence type="ECO:0000256" key="2">
    <source>
        <dbReference type="ARBA" id="ARBA00022980"/>
    </source>
</evidence>
<dbReference type="HAMAP" id="MF_00362">
    <property type="entry name" value="Ribosomal_uL10"/>
    <property type="match status" value="1"/>
</dbReference>
<comment type="similarity">
    <text evidence="1">Belongs to the universal ribosomal protein uL10 family.</text>
</comment>
<dbReference type="AlphaFoldDB" id="A0A0W8FVN1"/>
<keyword evidence="3" id="KW-0687">Ribonucleoprotein</keyword>
<dbReference type="PANTHER" id="PTHR11560">
    <property type="entry name" value="39S RIBOSOMAL PROTEIN L10, MITOCHONDRIAL"/>
    <property type="match status" value="1"/>
</dbReference>
<dbReference type="NCBIfam" id="NF000955">
    <property type="entry name" value="PRK00099.1-1"/>
    <property type="match status" value="1"/>
</dbReference>
<keyword evidence="2 4" id="KW-0689">Ribosomal protein</keyword>
<dbReference type="Gene3D" id="3.30.70.1730">
    <property type="match status" value="1"/>
</dbReference>
<dbReference type="InterPro" id="IPR022973">
    <property type="entry name" value="Ribosomal_uL10_bac"/>
</dbReference>
<comment type="caution">
    <text evidence="4">The sequence shown here is derived from an EMBL/GenBank/DDBJ whole genome shotgun (WGS) entry which is preliminary data.</text>
</comment>
<dbReference type="SUPFAM" id="SSF160369">
    <property type="entry name" value="Ribosomal protein L10-like"/>
    <property type="match status" value="1"/>
</dbReference>
<proteinExistence type="inferred from homology"/>
<dbReference type="GO" id="GO:1990904">
    <property type="term" value="C:ribonucleoprotein complex"/>
    <property type="evidence" value="ECO:0007669"/>
    <property type="project" value="UniProtKB-KW"/>
</dbReference>
<reference evidence="4" key="1">
    <citation type="journal article" date="2015" name="Proc. Natl. Acad. Sci. U.S.A.">
        <title>Networks of energetic and metabolic interactions define dynamics in microbial communities.</title>
        <authorList>
            <person name="Embree M."/>
            <person name="Liu J.K."/>
            <person name="Al-Bassam M.M."/>
            <person name="Zengler K."/>
        </authorList>
    </citation>
    <scope>NUCLEOTIDE SEQUENCE</scope>
</reference>
<evidence type="ECO:0000256" key="3">
    <source>
        <dbReference type="ARBA" id="ARBA00023274"/>
    </source>
</evidence>
<dbReference type="GO" id="GO:0005840">
    <property type="term" value="C:ribosome"/>
    <property type="evidence" value="ECO:0007669"/>
    <property type="project" value="UniProtKB-KW"/>
</dbReference>